<dbReference type="Pfam" id="PF07160">
    <property type="entry name" value="SKA1"/>
    <property type="match status" value="1"/>
</dbReference>
<evidence type="ECO:0000256" key="1">
    <source>
        <dbReference type="ARBA" id="ARBA00006836"/>
    </source>
</evidence>
<dbReference type="InterPro" id="IPR009829">
    <property type="entry name" value="SKA1"/>
</dbReference>
<evidence type="ECO:0008006" key="5">
    <source>
        <dbReference type="Google" id="ProtNLM"/>
    </source>
</evidence>
<name>A0ABY8U3P4_TETOB</name>
<dbReference type="InterPro" id="IPR042031">
    <property type="entry name" value="SKA1_MBD_sf"/>
</dbReference>
<protein>
    <recommendedName>
        <fullName evidence="5">Spindle and kinetochore-associated protein 1</fullName>
    </recommendedName>
</protein>
<evidence type="ECO:0000256" key="2">
    <source>
        <dbReference type="SAM" id="MobiDB-lite"/>
    </source>
</evidence>
<evidence type="ECO:0000313" key="3">
    <source>
        <dbReference type="EMBL" id="WIA16078.1"/>
    </source>
</evidence>
<gene>
    <name evidence="3" type="ORF">OEZ85_012803</name>
</gene>
<dbReference type="PANTHER" id="PTHR28573">
    <property type="entry name" value="SPINDLE AND KINETOCHORE-ASSOCIATED PROTEIN 1"/>
    <property type="match status" value="1"/>
</dbReference>
<sequence>MEALRASASTFQDDLLDENCSSSSSFSNMTQAFSQRISELQQLVCFRVEDSVKHIFVRDIQGIEASVRALEQLFDELRQRTQQEMASVPKARALLQAAELQQQHLQQISSNLPQHLPSTCPAPAAAPAAAAAAAHQQGAAVKQQGAAGTAVLGVRGATSAAAAAADDARGSKAADKRRKDGQAAARPVPGAAPRWYVTAAELASVPSYIKGRLTLEKVNAAVDELAGFAEACAKAMASVARNQLARVGAEERIRLQELYHSIANKEAAKGRFWFLENDLRAGTAVKMDKSGKSMLMLLRHLGRLQEVRAVLDSMGSVTAYVLQAQA</sequence>
<dbReference type="Gene3D" id="1.10.10.1890">
    <property type="entry name" value="Ska1 microtubule binding domain-like"/>
    <property type="match status" value="1"/>
</dbReference>
<organism evidence="3 4">
    <name type="scientific">Tetradesmus obliquus</name>
    <name type="common">Green alga</name>
    <name type="synonym">Acutodesmus obliquus</name>
    <dbReference type="NCBI Taxonomy" id="3088"/>
    <lineage>
        <taxon>Eukaryota</taxon>
        <taxon>Viridiplantae</taxon>
        <taxon>Chlorophyta</taxon>
        <taxon>core chlorophytes</taxon>
        <taxon>Chlorophyceae</taxon>
        <taxon>CS clade</taxon>
        <taxon>Sphaeropleales</taxon>
        <taxon>Scenedesmaceae</taxon>
        <taxon>Tetradesmus</taxon>
    </lineage>
</organism>
<dbReference type="EMBL" id="CP126214">
    <property type="protein sequence ID" value="WIA16078.1"/>
    <property type="molecule type" value="Genomic_DNA"/>
</dbReference>
<feature type="region of interest" description="Disordered" evidence="2">
    <location>
        <begin position="165"/>
        <end position="188"/>
    </location>
</feature>
<dbReference type="Proteomes" id="UP001244341">
    <property type="component" value="Chromosome 7b"/>
</dbReference>
<dbReference type="PANTHER" id="PTHR28573:SF1">
    <property type="entry name" value="SPINDLE AND KINETOCHORE-ASSOCIATED PROTEIN 1"/>
    <property type="match status" value="1"/>
</dbReference>
<feature type="compositionally biased region" description="Basic and acidic residues" evidence="2">
    <location>
        <begin position="166"/>
        <end position="181"/>
    </location>
</feature>
<evidence type="ECO:0000313" key="4">
    <source>
        <dbReference type="Proteomes" id="UP001244341"/>
    </source>
</evidence>
<keyword evidence="4" id="KW-1185">Reference proteome</keyword>
<proteinExistence type="inferred from homology"/>
<reference evidence="3 4" key="1">
    <citation type="submission" date="2023-05" db="EMBL/GenBank/DDBJ databases">
        <title>A 100% complete, gapless, phased diploid assembly of the Scenedesmus obliquus UTEX 3031 genome.</title>
        <authorList>
            <person name="Biondi T.C."/>
            <person name="Hanschen E.R."/>
            <person name="Kwon T."/>
            <person name="Eng W."/>
            <person name="Kruse C.P.S."/>
            <person name="Koehler S.I."/>
            <person name="Kunde Y."/>
            <person name="Gleasner C.D."/>
            <person name="You Mak K.T."/>
            <person name="Polle J."/>
            <person name="Hovde B.T."/>
            <person name="Starkenburg S.R."/>
        </authorList>
    </citation>
    <scope>NUCLEOTIDE SEQUENCE [LARGE SCALE GENOMIC DNA]</scope>
    <source>
        <strain evidence="3 4">DOE0152z</strain>
    </source>
</reference>
<accession>A0ABY8U3P4</accession>
<comment type="similarity">
    <text evidence="1">Belongs to the SKA1 family.</text>
</comment>